<accession>A0ACB7UH72</accession>
<protein>
    <submittedName>
        <fullName evidence="1">NAC domain-containing protein</fullName>
    </submittedName>
</protein>
<organism evidence="1 2">
    <name type="scientific">Dioscorea alata</name>
    <name type="common">Purple yam</name>
    <dbReference type="NCBI Taxonomy" id="55571"/>
    <lineage>
        <taxon>Eukaryota</taxon>
        <taxon>Viridiplantae</taxon>
        <taxon>Streptophyta</taxon>
        <taxon>Embryophyta</taxon>
        <taxon>Tracheophyta</taxon>
        <taxon>Spermatophyta</taxon>
        <taxon>Magnoliopsida</taxon>
        <taxon>Liliopsida</taxon>
        <taxon>Dioscoreales</taxon>
        <taxon>Dioscoreaceae</taxon>
        <taxon>Dioscorea</taxon>
    </lineage>
</organism>
<proteinExistence type="predicted"/>
<evidence type="ECO:0000313" key="2">
    <source>
        <dbReference type="Proteomes" id="UP000827976"/>
    </source>
</evidence>
<evidence type="ECO:0000313" key="1">
    <source>
        <dbReference type="EMBL" id="KAH7659688.1"/>
    </source>
</evidence>
<dbReference type="Proteomes" id="UP000827976">
    <property type="component" value="Chromosome 16"/>
</dbReference>
<comment type="caution">
    <text evidence="1">The sequence shown here is derived from an EMBL/GenBank/DDBJ whole genome shotgun (WGS) entry which is preliminary data.</text>
</comment>
<reference evidence="2" key="1">
    <citation type="journal article" date="2022" name="Nat. Commun.">
        <title>Chromosome evolution and the genetic basis of agronomically important traits in greater yam.</title>
        <authorList>
            <person name="Bredeson J.V."/>
            <person name="Lyons J.B."/>
            <person name="Oniyinde I.O."/>
            <person name="Okereke N.R."/>
            <person name="Kolade O."/>
            <person name="Nnabue I."/>
            <person name="Nwadili C.O."/>
            <person name="Hribova E."/>
            <person name="Parker M."/>
            <person name="Nwogha J."/>
            <person name="Shu S."/>
            <person name="Carlson J."/>
            <person name="Kariba R."/>
            <person name="Muthemba S."/>
            <person name="Knop K."/>
            <person name="Barton G.J."/>
            <person name="Sherwood A.V."/>
            <person name="Lopez-Montes A."/>
            <person name="Asiedu R."/>
            <person name="Jamnadass R."/>
            <person name="Muchugi A."/>
            <person name="Goodstein D."/>
            <person name="Egesi C.N."/>
            <person name="Featherston J."/>
            <person name="Asfaw A."/>
            <person name="Simpson G.G."/>
            <person name="Dolezel J."/>
            <person name="Hendre P.S."/>
            <person name="Van Deynze A."/>
            <person name="Kumar P.L."/>
            <person name="Obidiegwu J.E."/>
            <person name="Bhattacharjee R."/>
            <person name="Rokhsar D.S."/>
        </authorList>
    </citation>
    <scope>NUCLEOTIDE SEQUENCE [LARGE SCALE GENOMIC DNA]</scope>
    <source>
        <strain evidence="2">cv. TDa95/00328</strain>
    </source>
</reference>
<keyword evidence="2" id="KW-1185">Reference proteome</keyword>
<name>A0ACB7UH72_DIOAL</name>
<sequence length="165" mass="19384">MATLEGHYIQITGLYFQPTDIDLVICYLVKKILEQNFPRDVIIDHDIYTTEPWNLPENCSSRHDRKSYYFTHAKKSSLNGTRLVRQAGNGYWHMNGINKKIYYNGLSVAYTTALTYMHGMYGKKKKTKWVMHEYRIDPSYLWLPQQVKSKNFLFSKKISCILSGI</sequence>
<gene>
    <name evidence="1" type="ORF">IHE45_16G047000</name>
</gene>
<dbReference type="EMBL" id="CM037026">
    <property type="protein sequence ID" value="KAH7659688.1"/>
    <property type="molecule type" value="Genomic_DNA"/>
</dbReference>